<keyword evidence="9" id="KW-0460">Magnesium</keyword>
<evidence type="ECO:0000256" key="2">
    <source>
        <dbReference type="ARBA" id="ARBA00004760"/>
    </source>
</evidence>
<keyword evidence="11" id="KW-1133">Transmembrane helix</keyword>
<comment type="subcellular location">
    <subcellularLocation>
        <location evidence="1">Membrane</location>
        <topology evidence="1">Multi-pass membrane protein</topology>
    </subcellularLocation>
</comment>
<evidence type="ECO:0000256" key="6">
    <source>
        <dbReference type="ARBA" id="ARBA00022692"/>
    </source>
</evidence>
<comment type="caution">
    <text evidence="14">The sequence shown here is derived from an EMBL/GenBank/DDBJ whole genome shotgun (WGS) entry which is preliminary data.</text>
</comment>
<dbReference type="EMBL" id="CACRXK020008433">
    <property type="protein sequence ID" value="CAB4014753.1"/>
    <property type="molecule type" value="Genomic_DNA"/>
</dbReference>
<evidence type="ECO:0000256" key="8">
    <source>
        <dbReference type="ARBA" id="ARBA00022801"/>
    </source>
</evidence>
<organism evidence="14 15">
    <name type="scientific">Paramuricea clavata</name>
    <name type="common">Red gorgonian</name>
    <name type="synonym">Violescent sea-whip</name>
    <dbReference type="NCBI Taxonomy" id="317549"/>
    <lineage>
        <taxon>Eukaryota</taxon>
        <taxon>Metazoa</taxon>
        <taxon>Cnidaria</taxon>
        <taxon>Anthozoa</taxon>
        <taxon>Octocorallia</taxon>
        <taxon>Malacalcyonacea</taxon>
        <taxon>Plexauridae</taxon>
        <taxon>Paramuricea</taxon>
    </lineage>
</organism>
<dbReference type="GO" id="GO:0046872">
    <property type="term" value="F:metal ion binding"/>
    <property type="evidence" value="ECO:0007669"/>
    <property type="project" value="UniProtKB-KW"/>
</dbReference>
<sequence>MATEFRSEFGKTRSKIDANGSEKLRILTLNCWGIPYISKLKRERFDAIGHELKKGSYDIVSLQEVWDKTEYETLRVVVEKVFPYSYYFYGGVIGTGLCIFSRYPILKTFAYPFAVSGYPYAIAHADWFGGKAACFALIDHPKMKVHFFTSHLHAEYDRNNDVYLAHRVVQAYHLAKLIGQITDPEDFVILCGDMNSEPADPCYRIIKELPQLNDSWLERGAKSGCYGNTCDRSDNMFTSKKYDQRQLGGPEDGKRIDYIFYRSLDQRWQCDSACVTMSKVPGAEFPFSDHDGVEASFVFNESTSMKPDISSDERTPLSILSEATTVIKNEQKQVDKNFYKKLIAILILLGFILLPVFLPRDEGSWLDIAGPIGKIVYTLRILLTVFVCGLTWFVVIVRSYERHVYEGVLREINLDLHHGRTSFRLK</sequence>
<comment type="pathway">
    <text evidence="2">Lipid metabolism; sphingolipid metabolism.</text>
</comment>
<dbReference type="InterPro" id="IPR005135">
    <property type="entry name" value="Endo/exonuclease/phosphatase"/>
</dbReference>
<proteinExistence type="inferred from homology"/>
<evidence type="ECO:0000256" key="3">
    <source>
        <dbReference type="ARBA" id="ARBA00004991"/>
    </source>
</evidence>
<keyword evidence="7" id="KW-0479">Metal-binding</keyword>
<dbReference type="PANTHER" id="PTHR16320:SF24">
    <property type="entry name" value="PHOSPHODIESTERASE, PUTATIVE-RELATED"/>
    <property type="match status" value="1"/>
</dbReference>
<dbReference type="Gene3D" id="3.60.10.10">
    <property type="entry name" value="Endonuclease/exonuclease/phosphatase"/>
    <property type="match status" value="1"/>
</dbReference>
<keyword evidence="6" id="KW-0812">Transmembrane</keyword>
<keyword evidence="15" id="KW-1185">Reference proteome</keyword>
<dbReference type="InterPro" id="IPR038772">
    <property type="entry name" value="Sph/SMPD2-like"/>
</dbReference>
<evidence type="ECO:0000313" key="15">
    <source>
        <dbReference type="Proteomes" id="UP001152795"/>
    </source>
</evidence>
<evidence type="ECO:0000256" key="4">
    <source>
        <dbReference type="ARBA" id="ARBA00006335"/>
    </source>
</evidence>
<dbReference type="Proteomes" id="UP001152795">
    <property type="component" value="Unassembled WGS sequence"/>
</dbReference>
<keyword evidence="8" id="KW-0378">Hydrolase</keyword>
<gene>
    <name evidence="14" type="ORF">PACLA_8A024372</name>
</gene>
<keyword evidence="10" id="KW-0746">Sphingolipid metabolism</keyword>
<dbReference type="GO" id="GO:0004767">
    <property type="term" value="F:sphingomyelin phosphodiesterase activity"/>
    <property type="evidence" value="ECO:0007669"/>
    <property type="project" value="UniProtKB-EC"/>
</dbReference>
<name>A0A6S7ICM2_PARCT</name>
<evidence type="ECO:0000256" key="10">
    <source>
        <dbReference type="ARBA" id="ARBA00022919"/>
    </source>
</evidence>
<comment type="similarity">
    <text evidence="4">Belongs to the neutral sphingomyelinase family.</text>
</comment>
<evidence type="ECO:0000256" key="9">
    <source>
        <dbReference type="ARBA" id="ARBA00022842"/>
    </source>
</evidence>
<keyword evidence="12" id="KW-0443">Lipid metabolism</keyword>
<dbReference type="GO" id="GO:0016020">
    <property type="term" value="C:membrane"/>
    <property type="evidence" value="ECO:0007669"/>
    <property type="project" value="UniProtKB-SubCell"/>
</dbReference>
<dbReference type="InterPro" id="IPR036691">
    <property type="entry name" value="Endo/exonu/phosph_ase_sf"/>
</dbReference>
<dbReference type="GO" id="GO:0006665">
    <property type="term" value="P:sphingolipid metabolic process"/>
    <property type="evidence" value="ECO:0007669"/>
    <property type="project" value="UniProtKB-KW"/>
</dbReference>
<evidence type="ECO:0000256" key="7">
    <source>
        <dbReference type="ARBA" id="ARBA00022723"/>
    </source>
</evidence>
<reference evidence="14" key="1">
    <citation type="submission" date="2020-04" db="EMBL/GenBank/DDBJ databases">
        <authorList>
            <person name="Alioto T."/>
            <person name="Alioto T."/>
            <person name="Gomez Garrido J."/>
        </authorList>
    </citation>
    <scope>NUCLEOTIDE SEQUENCE</scope>
    <source>
        <strain evidence="14">A484AB</strain>
    </source>
</reference>
<dbReference type="SUPFAM" id="SSF56219">
    <property type="entry name" value="DNase I-like"/>
    <property type="match status" value="1"/>
</dbReference>
<evidence type="ECO:0000313" key="14">
    <source>
        <dbReference type="EMBL" id="CAB4014753.1"/>
    </source>
</evidence>
<dbReference type="EC" id="3.1.4.12" evidence="5"/>
<dbReference type="Pfam" id="PF03372">
    <property type="entry name" value="Exo_endo_phos"/>
    <property type="match status" value="1"/>
</dbReference>
<protein>
    <recommendedName>
        <fullName evidence="5">sphingomyelin phosphodiesterase</fullName>
        <ecNumber evidence="5">3.1.4.12</ecNumber>
    </recommendedName>
</protein>
<evidence type="ECO:0000256" key="11">
    <source>
        <dbReference type="ARBA" id="ARBA00022989"/>
    </source>
</evidence>
<dbReference type="OrthoDB" id="387657at2759"/>
<evidence type="ECO:0000256" key="5">
    <source>
        <dbReference type="ARBA" id="ARBA00012369"/>
    </source>
</evidence>
<keyword evidence="13" id="KW-0472">Membrane</keyword>
<dbReference type="AlphaFoldDB" id="A0A6S7ICM2"/>
<evidence type="ECO:0000256" key="12">
    <source>
        <dbReference type="ARBA" id="ARBA00023098"/>
    </source>
</evidence>
<comment type="pathway">
    <text evidence="3">Sphingolipid metabolism.</text>
</comment>
<accession>A0A6S7ICM2</accession>
<dbReference type="PANTHER" id="PTHR16320">
    <property type="entry name" value="SPHINGOMYELINASE FAMILY MEMBER"/>
    <property type="match status" value="1"/>
</dbReference>
<evidence type="ECO:0000256" key="13">
    <source>
        <dbReference type="ARBA" id="ARBA00023136"/>
    </source>
</evidence>
<evidence type="ECO:0000256" key="1">
    <source>
        <dbReference type="ARBA" id="ARBA00004141"/>
    </source>
</evidence>